<dbReference type="Gramene" id="EFJ28712">
    <property type="protein sequence ID" value="EFJ28712"/>
    <property type="gene ID" value="SELMODRAFT_65615"/>
</dbReference>
<feature type="non-terminal residue" evidence="10">
    <location>
        <position position="1"/>
    </location>
</feature>
<dbReference type="SUPFAM" id="SSF54928">
    <property type="entry name" value="RNA-binding domain, RBD"/>
    <property type="match status" value="1"/>
</dbReference>
<dbReference type="Gene3D" id="3.30.70.330">
    <property type="match status" value="1"/>
</dbReference>
<dbReference type="GO" id="GO:0003723">
    <property type="term" value="F:RNA binding"/>
    <property type="evidence" value="ECO:0007669"/>
    <property type="project" value="UniProtKB-UniRule"/>
</dbReference>
<dbReference type="InterPro" id="IPR000571">
    <property type="entry name" value="Znf_CCCH"/>
</dbReference>
<dbReference type="HOGENOM" id="CLU_1340595_0_0_1"/>
<dbReference type="PANTHER" id="PTHR24009">
    <property type="entry name" value="RNA-BINDING (RRM/RBD/RNP MOTIFS)"/>
    <property type="match status" value="1"/>
</dbReference>
<dbReference type="InterPro" id="IPR036855">
    <property type="entry name" value="Znf_CCCH_sf"/>
</dbReference>
<evidence type="ECO:0000256" key="5">
    <source>
        <dbReference type="ARBA" id="ARBA00023125"/>
    </source>
</evidence>
<protein>
    <recommendedName>
        <fullName evidence="12">C3H1-type domain-containing protein</fullName>
    </recommendedName>
</protein>
<dbReference type="SMART" id="SM00356">
    <property type="entry name" value="ZnF_C3H1"/>
    <property type="match status" value="1"/>
</dbReference>
<feature type="domain" description="RRM" evidence="8">
    <location>
        <begin position="148"/>
        <end position="205"/>
    </location>
</feature>
<accession>D8RH55</accession>
<proteinExistence type="predicted"/>
<gene>
    <name evidence="10" type="ORF">SELMODRAFT_65615</name>
</gene>
<evidence type="ECO:0000256" key="7">
    <source>
        <dbReference type="PROSITE-ProRule" id="PRU00723"/>
    </source>
</evidence>
<evidence type="ECO:0000259" key="9">
    <source>
        <dbReference type="PROSITE" id="PS50103"/>
    </source>
</evidence>
<dbReference type="Pfam" id="PF00076">
    <property type="entry name" value="RRM_1"/>
    <property type="match status" value="1"/>
</dbReference>
<keyword evidence="2 7" id="KW-0863">Zinc-finger</keyword>
<dbReference type="Gene3D" id="4.10.1000.10">
    <property type="entry name" value="Zinc finger, CCCH-type"/>
    <property type="match status" value="1"/>
</dbReference>
<organism evidence="11">
    <name type="scientific">Selaginella moellendorffii</name>
    <name type="common">Spikemoss</name>
    <dbReference type="NCBI Taxonomy" id="88036"/>
    <lineage>
        <taxon>Eukaryota</taxon>
        <taxon>Viridiplantae</taxon>
        <taxon>Streptophyta</taxon>
        <taxon>Embryophyta</taxon>
        <taxon>Tracheophyta</taxon>
        <taxon>Lycopodiopsida</taxon>
        <taxon>Selaginellales</taxon>
        <taxon>Selaginellaceae</taxon>
        <taxon>Selaginella</taxon>
    </lineage>
</organism>
<dbReference type="PROSITE" id="PS50102">
    <property type="entry name" value="RRM"/>
    <property type="match status" value="1"/>
</dbReference>
<dbReference type="GO" id="GO:0003677">
    <property type="term" value="F:DNA binding"/>
    <property type="evidence" value="ECO:0007669"/>
    <property type="project" value="UniProtKB-KW"/>
</dbReference>
<dbReference type="InterPro" id="IPR000504">
    <property type="entry name" value="RRM_dom"/>
</dbReference>
<evidence type="ECO:0000313" key="11">
    <source>
        <dbReference type="Proteomes" id="UP000001514"/>
    </source>
</evidence>
<evidence type="ECO:0000313" key="10">
    <source>
        <dbReference type="EMBL" id="EFJ28712.1"/>
    </source>
</evidence>
<keyword evidence="11" id="KW-1185">Reference proteome</keyword>
<evidence type="ECO:0008006" key="12">
    <source>
        <dbReference type="Google" id="ProtNLM"/>
    </source>
</evidence>
<dbReference type="AlphaFoldDB" id="D8RH55"/>
<keyword evidence="4 6" id="KW-0694">RNA-binding</keyword>
<keyword evidence="5" id="KW-0238">DNA-binding</keyword>
<feature type="zinc finger region" description="C3H1-type" evidence="7">
    <location>
        <begin position="1"/>
        <end position="28"/>
    </location>
</feature>
<dbReference type="Proteomes" id="UP000001514">
    <property type="component" value="Unassembled WGS sequence"/>
</dbReference>
<dbReference type="eggNOG" id="ENOG502QS3A">
    <property type="taxonomic scope" value="Eukaryota"/>
</dbReference>
<dbReference type="InterPro" id="IPR035979">
    <property type="entry name" value="RBD_domain_sf"/>
</dbReference>
<evidence type="ECO:0000256" key="3">
    <source>
        <dbReference type="ARBA" id="ARBA00022833"/>
    </source>
</evidence>
<dbReference type="PROSITE" id="PS50103">
    <property type="entry name" value="ZF_C3H1"/>
    <property type="match status" value="1"/>
</dbReference>
<evidence type="ECO:0000256" key="4">
    <source>
        <dbReference type="ARBA" id="ARBA00022884"/>
    </source>
</evidence>
<evidence type="ECO:0000256" key="6">
    <source>
        <dbReference type="PROSITE-ProRule" id="PRU00176"/>
    </source>
</evidence>
<evidence type="ECO:0000259" key="8">
    <source>
        <dbReference type="PROSITE" id="PS50102"/>
    </source>
</evidence>
<sequence length="205" mass="23730">EDPPKPCMYFAKGFCKNGSSCRFIHDSALLQSDSPPKDQFLSMERLEFQLQELLRSRKGVPISVSSLPQIYFEKYGRWLEADGYVSESQRHAKPGYTLTKLLSNLYHFFLSFPRPHRQHALMLAEDVPKYSAHKVDLDECNDPSPCSRQIYLTFPCDSNFSEEDVATHFRAYGPVEDVRIPTQHKRMFGFVTFTYAETVRMILAE</sequence>
<dbReference type="EMBL" id="GL377579">
    <property type="protein sequence ID" value="EFJ28712.1"/>
    <property type="molecule type" value="Genomic_DNA"/>
</dbReference>
<reference evidence="10 11" key="1">
    <citation type="journal article" date="2011" name="Science">
        <title>The Selaginella genome identifies genetic changes associated with the evolution of vascular plants.</title>
        <authorList>
            <person name="Banks J.A."/>
            <person name="Nishiyama T."/>
            <person name="Hasebe M."/>
            <person name="Bowman J.L."/>
            <person name="Gribskov M."/>
            <person name="dePamphilis C."/>
            <person name="Albert V.A."/>
            <person name="Aono N."/>
            <person name="Aoyama T."/>
            <person name="Ambrose B.A."/>
            <person name="Ashton N.W."/>
            <person name="Axtell M.J."/>
            <person name="Barker E."/>
            <person name="Barker M.S."/>
            <person name="Bennetzen J.L."/>
            <person name="Bonawitz N.D."/>
            <person name="Chapple C."/>
            <person name="Cheng C."/>
            <person name="Correa L.G."/>
            <person name="Dacre M."/>
            <person name="DeBarry J."/>
            <person name="Dreyer I."/>
            <person name="Elias M."/>
            <person name="Engstrom E.M."/>
            <person name="Estelle M."/>
            <person name="Feng L."/>
            <person name="Finet C."/>
            <person name="Floyd S.K."/>
            <person name="Frommer W.B."/>
            <person name="Fujita T."/>
            <person name="Gramzow L."/>
            <person name="Gutensohn M."/>
            <person name="Harholt J."/>
            <person name="Hattori M."/>
            <person name="Heyl A."/>
            <person name="Hirai T."/>
            <person name="Hiwatashi Y."/>
            <person name="Ishikawa M."/>
            <person name="Iwata M."/>
            <person name="Karol K.G."/>
            <person name="Koehler B."/>
            <person name="Kolukisaoglu U."/>
            <person name="Kubo M."/>
            <person name="Kurata T."/>
            <person name="Lalonde S."/>
            <person name="Li K."/>
            <person name="Li Y."/>
            <person name="Litt A."/>
            <person name="Lyons E."/>
            <person name="Manning G."/>
            <person name="Maruyama T."/>
            <person name="Michael T.P."/>
            <person name="Mikami K."/>
            <person name="Miyazaki S."/>
            <person name="Morinaga S."/>
            <person name="Murata T."/>
            <person name="Mueller-Roeber B."/>
            <person name="Nelson D.R."/>
            <person name="Obara M."/>
            <person name="Oguri Y."/>
            <person name="Olmstead R.G."/>
            <person name="Onodera N."/>
            <person name="Petersen B.L."/>
            <person name="Pils B."/>
            <person name="Prigge M."/>
            <person name="Rensing S.A."/>
            <person name="Riano-Pachon D.M."/>
            <person name="Roberts A.W."/>
            <person name="Sato Y."/>
            <person name="Scheller H.V."/>
            <person name="Schulz B."/>
            <person name="Schulz C."/>
            <person name="Shakirov E.V."/>
            <person name="Shibagaki N."/>
            <person name="Shinohara N."/>
            <person name="Shippen D.E."/>
            <person name="Soerensen I."/>
            <person name="Sotooka R."/>
            <person name="Sugimoto N."/>
            <person name="Sugita M."/>
            <person name="Sumikawa N."/>
            <person name="Tanurdzic M."/>
            <person name="Theissen G."/>
            <person name="Ulvskov P."/>
            <person name="Wakazuki S."/>
            <person name="Weng J.K."/>
            <person name="Willats W.W."/>
            <person name="Wipf D."/>
            <person name="Wolf P.G."/>
            <person name="Yang L."/>
            <person name="Zimmer A.D."/>
            <person name="Zhu Q."/>
            <person name="Mitros T."/>
            <person name="Hellsten U."/>
            <person name="Loque D."/>
            <person name="Otillar R."/>
            <person name="Salamov A."/>
            <person name="Schmutz J."/>
            <person name="Shapiro H."/>
            <person name="Lindquist E."/>
            <person name="Lucas S."/>
            <person name="Rokhsar D."/>
            <person name="Grigoriev I.V."/>
        </authorList>
    </citation>
    <scope>NUCLEOTIDE SEQUENCE [LARGE SCALE GENOMIC DNA]</scope>
</reference>
<name>D8RH55_SELML</name>
<dbReference type="InParanoid" id="D8RH55"/>
<dbReference type="Pfam" id="PF00642">
    <property type="entry name" value="zf-CCCH"/>
    <property type="match status" value="1"/>
</dbReference>
<dbReference type="KEGG" id="smo:SELMODRAFT_65615"/>
<feature type="non-terminal residue" evidence="10">
    <location>
        <position position="205"/>
    </location>
</feature>
<dbReference type="PANTHER" id="PTHR24009:SF46">
    <property type="match status" value="1"/>
</dbReference>
<keyword evidence="1 7" id="KW-0479">Metal-binding</keyword>
<feature type="domain" description="C3H1-type" evidence="9">
    <location>
        <begin position="1"/>
        <end position="28"/>
    </location>
</feature>
<evidence type="ECO:0000256" key="2">
    <source>
        <dbReference type="ARBA" id="ARBA00022771"/>
    </source>
</evidence>
<dbReference type="SUPFAM" id="SSF90229">
    <property type="entry name" value="CCCH zinc finger"/>
    <property type="match status" value="1"/>
</dbReference>
<evidence type="ECO:0000256" key="1">
    <source>
        <dbReference type="ARBA" id="ARBA00022723"/>
    </source>
</evidence>
<dbReference type="GO" id="GO:0008270">
    <property type="term" value="F:zinc ion binding"/>
    <property type="evidence" value="ECO:0007669"/>
    <property type="project" value="UniProtKB-KW"/>
</dbReference>
<dbReference type="InterPro" id="IPR012677">
    <property type="entry name" value="Nucleotide-bd_a/b_plait_sf"/>
</dbReference>
<keyword evidence="3 7" id="KW-0862">Zinc</keyword>